<feature type="compositionally biased region" description="Gly residues" evidence="1">
    <location>
        <begin position="60"/>
        <end position="73"/>
    </location>
</feature>
<sequence length="138" mass="14731">MTDFLDEKKREIDERLRELRPLVEEFHRLEAASAALEGVSVAPVPSGKRASRPARKSAAGDGGDGGGGGGGGRGRPKGSGTRSKQAMAAVRDQPGITIPELAQTMGIAQNYLYRVMPELQKDGMVRKEGRGWFPVEAA</sequence>
<organism evidence="2">
    <name type="scientific">Paraconexibacter sp. AEG42_29</name>
    <dbReference type="NCBI Taxonomy" id="2997339"/>
    <lineage>
        <taxon>Bacteria</taxon>
        <taxon>Bacillati</taxon>
        <taxon>Actinomycetota</taxon>
        <taxon>Thermoleophilia</taxon>
        <taxon>Solirubrobacterales</taxon>
        <taxon>Paraconexibacteraceae</taxon>
        <taxon>Paraconexibacter</taxon>
    </lineage>
</organism>
<name>A0AAU7B0L8_9ACTN</name>
<accession>A0AAU7B0L8</accession>
<gene>
    <name evidence="2" type="ORF">DSM112329_04376</name>
</gene>
<protein>
    <recommendedName>
        <fullName evidence="3">Winged helix-turn-helix transcriptional regulator</fullName>
    </recommendedName>
</protein>
<dbReference type="InterPro" id="IPR036390">
    <property type="entry name" value="WH_DNA-bd_sf"/>
</dbReference>
<dbReference type="KEGG" id="parq:DSM112329_04376"/>
<reference evidence="2" key="1">
    <citation type="submission" date="2022-12" db="EMBL/GenBank/DDBJ databases">
        <title>Paraconexibacter alkalitolerans sp. nov. and Baekduia alba sp. nov., isolated from soil and emended description of the genera Paraconexibacter (Chun et al., 2020) and Baekduia (An et al., 2020).</title>
        <authorList>
            <person name="Vieira S."/>
            <person name="Huber K.J."/>
            <person name="Geppert A."/>
            <person name="Wolf J."/>
            <person name="Neumann-Schaal M."/>
            <person name="Muesken M."/>
            <person name="Overmann J."/>
        </authorList>
    </citation>
    <scope>NUCLEOTIDE SEQUENCE</scope>
    <source>
        <strain evidence="2">AEG42_29</strain>
    </source>
</reference>
<dbReference type="InterPro" id="IPR036388">
    <property type="entry name" value="WH-like_DNA-bd_sf"/>
</dbReference>
<dbReference type="RefSeq" id="WP_354698686.1">
    <property type="nucleotide sequence ID" value="NZ_CP114014.1"/>
</dbReference>
<dbReference type="EMBL" id="CP114014">
    <property type="protein sequence ID" value="XAY07493.1"/>
    <property type="molecule type" value="Genomic_DNA"/>
</dbReference>
<evidence type="ECO:0000256" key="1">
    <source>
        <dbReference type="SAM" id="MobiDB-lite"/>
    </source>
</evidence>
<proteinExistence type="predicted"/>
<evidence type="ECO:0000313" key="2">
    <source>
        <dbReference type="EMBL" id="XAY07493.1"/>
    </source>
</evidence>
<dbReference type="SUPFAM" id="SSF46785">
    <property type="entry name" value="Winged helix' DNA-binding domain"/>
    <property type="match status" value="1"/>
</dbReference>
<feature type="region of interest" description="Disordered" evidence="1">
    <location>
        <begin position="37"/>
        <end position="94"/>
    </location>
</feature>
<dbReference type="Gene3D" id="1.10.10.10">
    <property type="entry name" value="Winged helix-like DNA-binding domain superfamily/Winged helix DNA-binding domain"/>
    <property type="match status" value="1"/>
</dbReference>
<dbReference type="AlphaFoldDB" id="A0AAU7B0L8"/>
<evidence type="ECO:0008006" key="3">
    <source>
        <dbReference type="Google" id="ProtNLM"/>
    </source>
</evidence>